<evidence type="ECO:0008006" key="4">
    <source>
        <dbReference type="Google" id="ProtNLM"/>
    </source>
</evidence>
<reference evidence="2 3" key="1">
    <citation type="submission" date="2021-06" db="EMBL/GenBank/DDBJ databases">
        <title>Ulceroglandular infection and bacteremia caused by Francisella salimarina in an immunocompromised patient, France.</title>
        <authorList>
            <person name="Hennebique A."/>
            <person name="Caspar Y."/>
            <person name="Maurin M."/>
            <person name="Boisset S."/>
            <person name="Pelloux I."/>
            <person name="Gallego-Hernanz M.P."/>
            <person name="Burucoa C."/>
            <person name="Cazenave-Roblot F."/>
            <person name="Plouzeau C."/>
            <person name="Rammaert B."/>
        </authorList>
    </citation>
    <scope>NUCLEOTIDE SEQUENCE [LARGE SCALE GENOMIC DNA]</scope>
    <source>
        <strain evidence="2 3">CHUGA-F75</strain>
    </source>
</reference>
<feature type="signal peptide" evidence="1">
    <location>
        <begin position="1"/>
        <end position="22"/>
    </location>
</feature>
<dbReference type="EMBL" id="CP076680">
    <property type="protein sequence ID" value="QWV00214.1"/>
    <property type="molecule type" value="Genomic_DNA"/>
</dbReference>
<keyword evidence="3" id="KW-1185">Reference proteome</keyword>
<dbReference type="AlphaFoldDB" id="A0AAJ4TLT3"/>
<sequence>MIKLKYVVLVSIFFLVSNLVYASSCQLIDNQSGYKGFLEFSCDAEISLDDNKIVFYLIGKGVDVDSIDLANADVKYSVDDIAENVKRVSLNISKKTLFIDFDYFAYKDKPVKLKITVKKNSNLNYEVIWGGIVKNSYKIQKSSGNNLQFYRTTSKDIFAIKDGFKCTLNDDCDGRIKLLNQNNLENHKSLQKVLGYLNFGIIYQKLD</sequence>
<proteinExistence type="predicted"/>
<evidence type="ECO:0000256" key="1">
    <source>
        <dbReference type="SAM" id="SignalP"/>
    </source>
</evidence>
<keyword evidence="1" id="KW-0732">Signal</keyword>
<evidence type="ECO:0000313" key="3">
    <source>
        <dbReference type="Proteomes" id="UP000683421"/>
    </source>
</evidence>
<accession>A0AAJ4TLT3</accession>
<dbReference type="Proteomes" id="UP000683421">
    <property type="component" value="Chromosome"/>
</dbReference>
<organism evidence="2 3">
    <name type="scientific">Francisella salimarina</name>
    <dbReference type="NCBI Taxonomy" id="2599927"/>
    <lineage>
        <taxon>Bacteria</taxon>
        <taxon>Pseudomonadati</taxon>
        <taxon>Pseudomonadota</taxon>
        <taxon>Gammaproteobacteria</taxon>
        <taxon>Thiotrichales</taxon>
        <taxon>Francisellaceae</taxon>
        <taxon>Francisella</taxon>
    </lineage>
</organism>
<protein>
    <recommendedName>
        <fullName evidence="4">Pilus assembly protein</fullName>
    </recommendedName>
</protein>
<gene>
    <name evidence="2" type="ORF">KQR59_01510</name>
</gene>
<name>A0AAJ4TLT3_9GAMM</name>
<dbReference type="KEGG" id="fsr:KQR59_01510"/>
<evidence type="ECO:0000313" key="2">
    <source>
        <dbReference type="EMBL" id="QWV00214.1"/>
    </source>
</evidence>
<feature type="chain" id="PRO_5042617417" description="Pilus assembly protein" evidence="1">
    <location>
        <begin position="23"/>
        <end position="207"/>
    </location>
</feature>